<dbReference type="PANTHER" id="PTHR43581">
    <property type="entry name" value="ATP/GTP PHOSPHATASE"/>
    <property type="match status" value="1"/>
</dbReference>
<evidence type="ECO:0000259" key="1">
    <source>
        <dbReference type="Pfam" id="PF13175"/>
    </source>
</evidence>
<organism evidence="2 3">
    <name type="scientific">Tabrizicola soli</name>
    <dbReference type="NCBI Taxonomy" id="2185115"/>
    <lineage>
        <taxon>Bacteria</taxon>
        <taxon>Pseudomonadati</taxon>
        <taxon>Pseudomonadota</taxon>
        <taxon>Alphaproteobacteria</taxon>
        <taxon>Rhodobacterales</taxon>
        <taxon>Paracoccaceae</taxon>
        <taxon>Tabrizicola</taxon>
    </lineage>
</organism>
<evidence type="ECO:0000313" key="3">
    <source>
        <dbReference type="Proteomes" id="UP001595445"/>
    </source>
</evidence>
<dbReference type="SUPFAM" id="SSF52540">
    <property type="entry name" value="P-loop containing nucleoside triphosphate hydrolases"/>
    <property type="match status" value="1"/>
</dbReference>
<comment type="caution">
    <text evidence="2">The sequence shown here is derived from an EMBL/GenBank/DDBJ whole genome shotgun (WGS) entry which is preliminary data.</text>
</comment>
<gene>
    <name evidence="2" type="ORF">ACFOD6_17825</name>
</gene>
<reference evidence="3" key="1">
    <citation type="journal article" date="2019" name="Int. J. Syst. Evol. Microbiol.">
        <title>The Global Catalogue of Microorganisms (GCM) 10K type strain sequencing project: providing services to taxonomists for standard genome sequencing and annotation.</title>
        <authorList>
            <consortium name="The Broad Institute Genomics Platform"/>
            <consortium name="The Broad Institute Genome Sequencing Center for Infectious Disease"/>
            <person name="Wu L."/>
            <person name="Ma J."/>
        </authorList>
    </citation>
    <scope>NUCLEOTIDE SEQUENCE [LARGE SCALE GENOMIC DNA]</scope>
    <source>
        <strain evidence="3">KCTC 62102</strain>
    </source>
</reference>
<dbReference type="EMBL" id="JBHRSM010000038">
    <property type="protein sequence ID" value="MFC3087904.1"/>
    <property type="molecule type" value="Genomic_DNA"/>
</dbReference>
<dbReference type="PANTHER" id="PTHR43581:SF2">
    <property type="entry name" value="EXCINUCLEASE ATPASE SUBUNIT"/>
    <property type="match status" value="1"/>
</dbReference>
<dbReference type="Proteomes" id="UP001595445">
    <property type="component" value="Unassembled WGS sequence"/>
</dbReference>
<accession>A0ABV7DZI7</accession>
<dbReference type="Pfam" id="PF13175">
    <property type="entry name" value="AAA_15"/>
    <property type="match status" value="1"/>
</dbReference>
<dbReference type="InterPro" id="IPR027417">
    <property type="entry name" value="P-loop_NTPase"/>
</dbReference>
<sequence length="676" mass="75332">MQLSTFQIMNYRSIQDSGEISASRITALLGRNESGKSNLLRALTHVNPVGGLQPLNGVKDFPRNRRLEECSEHTPVAVTTWVLNEHEQAHISKLWPRARPDEPITIKRFYGAKRTIFIPRDDLSFDTVAIEKTVEKIGASVKAAASRVEDAAAKLALETAADTFKTAAAPREHAQDWATAAIAAIDTLRTELAKADEDLTEKQEEVLTGLQKGAQAIAGDEKAHAAARTWLMEQLPLFVYFDDYPEIPGHQSIPIFLKRKAEGAMEKGEVNFEKLCKVAGLDPSKLQELQKSDTEQRNQLANRASAVVSEELQKRWTDRKVKVRFNLDGDDLQTFVSDTAHTFDVDVNLSERSRGFQWFFGFYTAFAADTDNGDKDTAILLLDEPGLYLHAKSQGDLLTHLEDDFENQILYTTHSPFMVPTRHLDWVRTVNIAEADGTTVTNNPSGDRKTLFPLQAALGYDLAQSLFLGGSNLIVEGVTDFWILSAVSEYLASQGRKSLDKSLTITPAGGAQKIPYMAALLASENLNVLVLLDHEKDAISTREDLLKTKVLRENNILSIGDAFEEDARPKDADIEDLLDADVYEKLVRDSHAPEIGKKKLTVNDRIPRLTKRMEQALKGVEVEFSKTRPARLFLEKMGQSPADVLTPDALDRFERLIVTINEKLARHIARDAGTFQ</sequence>
<dbReference type="InterPro" id="IPR051396">
    <property type="entry name" value="Bact_Antivir_Def_Nuclease"/>
</dbReference>
<dbReference type="Gene3D" id="3.40.50.300">
    <property type="entry name" value="P-loop containing nucleotide triphosphate hydrolases"/>
    <property type="match status" value="1"/>
</dbReference>
<name>A0ABV7DZI7_9RHOB</name>
<proteinExistence type="predicted"/>
<feature type="domain" description="Endonuclease GajA/Old nuclease/RecF-like AAA" evidence="1">
    <location>
        <begin position="284"/>
        <end position="419"/>
    </location>
</feature>
<protein>
    <submittedName>
        <fullName evidence="2">AAA family ATPase</fullName>
    </submittedName>
</protein>
<keyword evidence="3" id="KW-1185">Reference proteome</keyword>
<dbReference type="RefSeq" id="WP_197647792.1">
    <property type="nucleotide sequence ID" value="NZ_JAEACP010000045.1"/>
</dbReference>
<dbReference type="InterPro" id="IPR041685">
    <property type="entry name" value="AAA_GajA/Old/RecF-like"/>
</dbReference>
<evidence type="ECO:0000313" key="2">
    <source>
        <dbReference type="EMBL" id="MFC3087904.1"/>
    </source>
</evidence>